<feature type="binding site" evidence="9">
    <location>
        <position position="384"/>
    </location>
    <ligand>
        <name>Mg(2+)</name>
        <dbReference type="ChEBI" id="CHEBI:18420"/>
        <label>2</label>
    </ligand>
</feature>
<evidence type="ECO:0000313" key="11">
    <source>
        <dbReference type="EMBL" id="QDH90137.1"/>
    </source>
</evidence>
<protein>
    <recommendedName>
        <fullName evidence="1">RNA-directed RNA polymerase</fullName>
        <ecNumber evidence="1">2.7.7.48</ecNumber>
    </recommendedName>
    <alternativeName>
        <fullName evidence="7">RNA replicase beta chain</fullName>
    </alternativeName>
</protein>
<sequence>MSSLKRRTDELLQAARNHREQRQTTDVTIHRFLQALDTPRSLAIWLLYKNKEHDQLTAMKCFAKDYNCPFRFRDDYSATEFLSKASFLKTTFDRKSVALAKFEEFESLCGQTNFRFKNPHLDPLYNGSSVWLLNATKQKIMRILGEFDLEEFIDGANWGPGVTTLVKGEHVSAINKFHEERGITRDLCSLIESWFPAAYPLWAEHLSRENGESMFDIQVGNVIVTVPKNSATDRVIAIEPGINQWFQKALGRMIRRRLLRFGIDLNSQSLNQRLALEGSLTQLLATVDFSSASDSIASAVVEELIPHLWLTIMKACRSNIGVSSNGPRRWNKFSSMGNGFTFELESLIFFAAALAVEEYHVIKERDEGRLLGFKPGRISVFGDDVILPSSMFELFSSFSTFLGFRVNQKKSFSNGYFRESCGSHYFDGVDCKPIYLKERLVNVEGLYKLANGIRLLAHRRNSNYGCDDKFLEPWHYLYYRIPENLRFFVPIVSGDVGLIGNFDEASPSRARYGHEGYRFKTLTSIGVTREHEGQAVLLARLWGGSTLEQNNKYALRGRTRRKINYSEVKQWYNLGPWM</sequence>
<evidence type="ECO:0000256" key="1">
    <source>
        <dbReference type="ARBA" id="ARBA00012494"/>
    </source>
</evidence>
<evidence type="ECO:0000256" key="2">
    <source>
        <dbReference type="ARBA" id="ARBA00022484"/>
    </source>
</evidence>
<evidence type="ECO:0000256" key="8">
    <source>
        <dbReference type="ARBA" id="ARBA00048744"/>
    </source>
</evidence>
<evidence type="ECO:0000256" key="6">
    <source>
        <dbReference type="ARBA" id="ARBA00022953"/>
    </source>
</evidence>
<feature type="binding site" evidence="9">
    <location>
        <position position="383"/>
    </location>
    <ligand>
        <name>Mg(2+)</name>
        <dbReference type="ChEBI" id="CHEBI:18420"/>
        <label>2</label>
    </ligand>
</feature>
<evidence type="ECO:0000259" key="10">
    <source>
        <dbReference type="PROSITE" id="PS50522"/>
    </source>
</evidence>
<dbReference type="GO" id="GO:0046872">
    <property type="term" value="F:metal ion binding"/>
    <property type="evidence" value="ECO:0007669"/>
    <property type="project" value="UniProtKB-KW"/>
</dbReference>
<dbReference type="GO" id="GO:0000166">
    <property type="term" value="F:nucleotide binding"/>
    <property type="evidence" value="ECO:0007669"/>
    <property type="project" value="UniProtKB-KW"/>
</dbReference>
<evidence type="ECO:0000256" key="4">
    <source>
        <dbReference type="ARBA" id="ARBA00022695"/>
    </source>
</evidence>
<feature type="binding site" evidence="9">
    <location>
        <position position="288"/>
    </location>
    <ligand>
        <name>Mg(2+)</name>
        <dbReference type="ChEBI" id="CHEBI:18420"/>
        <label>2</label>
    </ligand>
</feature>
<comment type="cofactor">
    <cofactor evidence="9">
        <name>Mg(2+)</name>
        <dbReference type="ChEBI" id="CHEBI:18420"/>
    </cofactor>
    <text evidence="9">Binds 2 Mg(2+) per subunit.</text>
</comment>
<evidence type="ECO:0000256" key="5">
    <source>
        <dbReference type="ARBA" id="ARBA00022741"/>
    </source>
</evidence>
<evidence type="ECO:0000256" key="7">
    <source>
        <dbReference type="ARBA" id="ARBA00030248"/>
    </source>
</evidence>
<keyword evidence="3" id="KW-0808">Transferase</keyword>
<evidence type="ECO:0000256" key="3">
    <source>
        <dbReference type="ARBA" id="ARBA00022679"/>
    </source>
</evidence>
<feature type="domain" description="RdRp catalytic" evidence="10">
    <location>
        <begin position="273"/>
        <end position="415"/>
    </location>
</feature>
<dbReference type="PROSITE" id="PS50522">
    <property type="entry name" value="RDRP_PHAGE"/>
    <property type="match status" value="1"/>
</dbReference>
<keyword evidence="5" id="KW-0547">Nucleotide-binding</keyword>
<dbReference type="EMBL" id="MN035296">
    <property type="protein sequence ID" value="QDH90137.1"/>
    <property type="molecule type" value="Genomic_RNA"/>
</dbReference>
<keyword evidence="9" id="KW-0479">Metal-binding</keyword>
<dbReference type="InterPro" id="IPR005093">
    <property type="entry name" value="RNArep_beta"/>
</dbReference>
<keyword evidence="4" id="KW-0548">Nucleotidyltransferase</keyword>
<comment type="catalytic activity">
    <reaction evidence="8">
        <text>RNA(n) + a ribonucleoside 5'-triphosphate = RNA(n+1) + diphosphate</text>
        <dbReference type="Rhea" id="RHEA:21248"/>
        <dbReference type="Rhea" id="RHEA-COMP:14527"/>
        <dbReference type="Rhea" id="RHEA-COMP:17342"/>
        <dbReference type="ChEBI" id="CHEBI:33019"/>
        <dbReference type="ChEBI" id="CHEBI:61557"/>
        <dbReference type="ChEBI" id="CHEBI:140395"/>
        <dbReference type="EC" id="2.7.7.48"/>
    </reaction>
</comment>
<proteinExistence type="predicted"/>
<dbReference type="GO" id="GO:0039694">
    <property type="term" value="P:viral RNA genome replication"/>
    <property type="evidence" value="ECO:0007669"/>
    <property type="project" value="InterPro"/>
</dbReference>
<dbReference type="EC" id="2.7.7.48" evidence="1"/>
<organism evidence="11">
    <name type="scientific">Leviviridae sp</name>
    <dbReference type="NCBI Taxonomy" id="2027243"/>
    <lineage>
        <taxon>Viruses</taxon>
        <taxon>Riboviria</taxon>
        <taxon>Orthornavirae</taxon>
        <taxon>Lenarviricota</taxon>
        <taxon>Leviviricetes</taxon>
        <taxon>Norzivirales</taxon>
        <taxon>Fiersviridae</taxon>
    </lineage>
</organism>
<evidence type="ECO:0000256" key="9">
    <source>
        <dbReference type="PIRSR" id="PIRSR605093-1"/>
    </source>
</evidence>
<dbReference type="Pfam" id="PF03431">
    <property type="entry name" value="RNA_replicase_B"/>
    <property type="match status" value="1"/>
</dbReference>
<dbReference type="InterPro" id="IPR007096">
    <property type="entry name" value="RNA-dir_Rpol_cat_phage"/>
</dbReference>
<keyword evidence="6" id="KW-0693">Viral RNA replication</keyword>
<name>A0A514D969_9VIRU</name>
<keyword evidence="9" id="KW-0460">Magnesium</keyword>
<reference evidence="11" key="1">
    <citation type="submission" date="2019-05" db="EMBL/GenBank/DDBJ databases">
        <title>Metatranscriptomic reconstruction reveals RNA viruses with the potential to shape carbon cycling in soil.</title>
        <authorList>
            <person name="Starr E.P."/>
            <person name="Nuccio E."/>
            <person name="Pett-Ridge J."/>
            <person name="Banfield J.F."/>
            <person name="Firestone M.K."/>
        </authorList>
    </citation>
    <scope>NUCLEOTIDE SEQUENCE</scope>
    <source>
        <strain evidence="11">H3_Rhizo_Litter_15_scaffold_864</strain>
    </source>
</reference>
<dbReference type="GO" id="GO:0003968">
    <property type="term" value="F:RNA-directed RNA polymerase activity"/>
    <property type="evidence" value="ECO:0007669"/>
    <property type="project" value="UniProtKB-KW"/>
</dbReference>
<accession>A0A514D969</accession>
<gene>
    <name evidence="11" type="ORF">H3RhizoLitter15864_000003</name>
</gene>
<keyword evidence="2 11" id="KW-0696">RNA-directed RNA polymerase</keyword>